<keyword evidence="3 5" id="KW-0853">WD repeat</keyword>
<dbReference type="PROSITE" id="PS51396">
    <property type="entry name" value="PUL"/>
    <property type="match status" value="1"/>
</dbReference>
<evidence type="ECO:0000256" key="2">
    <source>
        <dbReference type="ARBA" id="ARBA00022490"/>
    </source>
</evidence>
<dbReference type="EMBL" id="CAJVPQ010001762">
    <property type="protein sequence ID" value="CAG8568515.1"/>
    <property type="molecule type" value="Genomic_DNA"/>
</dbReference>
<evidence type="ECO:0000259" key="7">
    <source>
        <dbReference type="PROSITE" id="PS51394"/>
    </source>
</evidence>
<dbReference type="InterPro" id="IPR036322">
    <property type="entry name" value="WD40_repeat_dom_sf"/>
</dbReference>
<keyword evidence="10" id="KW-1185">Reference proteome</keyword>
<dbReference type="PANTHER" id="PTHR19849">
    <property type="entry name" value="PHOSPHOLIPASE A-2-ACTIVATING PROTEIN"/>
    <property type="match status" value="1"/>
</dbReference>
<dbReference type="GO" id="GO:0043130">
    <property type="term" value="F:ubiquitin binding"/>
    <property type="evidence" value="ECO:0007669"/>
    <property type="project" value="TreeGrafter"/>
</dbReference>
<dbReference type="SMART" id="SM00320">
    <property type="entry name" value="WD40"/>
    <property type="match status" value="6"/>
</dbReference>
<evidence type="ECO:0000256" key="3">
    <source>
        <dbReference type="ARBA" id="ARBA00022574"/>
    </source>
</evidence>
<evidence type="ECO:0000256" key="6">
    <source>
        <dbReference type="SAM" id="MobiDB-lite"/>
    </source>
</evidence>
<reference evidence="9" key="1">
    <citation type="submission" date="2021-06" db="EMBL/GenBank/DDBJ databases">
        <authorList>
            <person name="Kallberg Y."/>
            <person name="Tangrot J."/>
            <person name="Rosling A."/>
        </authorList>
    </citation>
    <scope>NUCLEOTIDE SEQUENCE</scope>
    <source>
        <strain evidence="9">UK204</strain>
    </source>
</reference>
<name>A0A9N9BHU4_9GLOM</name>
<dbReference type="Proteomes" id="UP000789570">
    <property type="component" value="Unassembled WGS sequence"/>
</dbReference>
<dbReference type="AlphaFoldDB" id="A0A9N9BHU4"/>
<dbReference type="GO" id="GO:0043161">
    <property type="term" value="P:proteasome-mediated ubiquitin-dependent protein catabolic process"/>
    <property type="evidence" value="ECO:0007669"/>
    <property type="project" value="TreeGrafter"/>
</dbReference>
<dbReference type="OrthoDB" id="10265988at2759"/>
<dbReference type="Pfam" id="PF00400">
    <property type="entry name" value="WD40"/>
    <property type="match status" value="6"/>
</dbReference>
<gene>
    <name evidence="9" type="ORF">FCALED_LOCUS6974</name>
</gene>
<dbReference type="InterPro" id="IPR011989">
    <property type="entry name" value="ARM-like"/>
</dbReference>
<comment type="subcellular location">
    <subcellularLocation>
        <location evidence="1">Cytoplasm</location>
    </subcellularLocation>
</comment>
<feature type="compositionally biased region" description="Low complexity" evidence="6">
    <location>
        <begin position="434"/>
        <end position="451"/>
    </location>
</feature>
<feature type="region of interest" description="Disordered" evidence="6">
    <location>
        <begin position="426"/>
        <end position="475"/>
    </location>
</feature>
<feature type="compositionally biased region" description="Polar residues" evidence="6">
    <location>
        <begin position="452"/>
        <end position="472"/>
    </location>
</feature>
<feature type="repeat" description="WD" evidence="5">
    <location>
        <begin position="13"/>
        <end position="43"/>
    </location>
</feature>
<feature type="repeat" description="WD" evidence="5">
    <location>
        <begin position="117"/>
        <end position="148"/>
    </location>
</feature>
<dbReference type="InterPro" id="IPR015155">
    <property type="entry name" value="PFU"/>
</dbReference>
<dbReference type="Gene3D" id="2.130.10.10">
    <property type="entry name" value="YVTN repeat-like/Quinoprotein amine dehydrogenase"/>
    <property type="match status" value="1"/>
</dbReference>
<dbReference type="Pfam" id="PF08324">
    <property type="entry name" value="PUL"/>
    <property type="match status" value="2"/>
</dbReference>
<dbReference type="PANTHER" id="PTHR19849:SF0">
    <property type="entry name" value="PHOSPHOLIPASE A-2-ACTIVATING PROTEIN"/>
    <property type="match status" value="1"/>
</dbReference>
<dbReference type="InterPro" id="IPR038122">
    <property type="entry name" value="PFU_sf"/>
</dbReference>
<feature type="repeat" description="WD" evidence="5">
    <location>
        <begin position="156"/>
        <end position="188"/>
    </location>
</feature>
<comment type="caution">
    <text evidence="9">The sequence shown here is derived from an EMBL/GenBank/DDBJ whole genome shotgun (WGS) entry which is preliminary data.</text>
</comment>
<dbReference type="InterPro" id="IPR015943">
    <property type="entry name" value="WD40/YVTN_repeat-like_dom_sf"/>
</dbReference>
<dbReference type="GO" id="GO:0005634">
    <property type="term" value="C:nucleus"/>
    <property type="evidence" value="ECO:0007669"/>
    <property type="project" value="TreeGrafter"/>
</dbReference>
<accession>A0A9N9BHU4</accession>
<dbReference type="PROSITE" id="PS50294">
    <property type="entry name" value="WD_REPEATS_REGION"/>
    <property type="match status" value="3"/>
</dbReference>
<proteinExistence type="predicted"/>
<evidence type="ECO:0000259" key="8">
    <source>
        <dbReference type="PROSITE" id="PS51396"/>
    </source>
</evidence>
<feature type="repeat" description="WD" evidence="5">
    <location>
        <begin position="196"/>
        <end position="227"/>
    </location>
</feature>
<dbReference type="InterPro" id="IPR013535">
    <property type="entry name" value="PUL_dom"/>
</dbReference>
<dbReference type="SUPFAM" id="SSF50978">
    <property type="entry name" value="WD40 repeat-like"/>
    <property type="match status" value="1"/>
</dbReference>
<feature type="domain" description="PFU" evidence="7">
    <location>
        <begin position="327"/>
        <end position="422"/>
    </location>
</feature>
<keyword evidence="4" id="KW-0677">Repeat</keyword>
<dbReference type="PROSITE" id="PS50082">
    <property type="entry name" value="WD_REPEATS_2"/>
    <property type="match status" value="5"/>
</dbReference>
<keyword evidence="2" id="KW-0963">Cytoplasm</keyword>
<evidence type="ECO:0000256" key="5">
    <source>
        <dbReference type="PROSITE-ProRule" id="PRU00221"/>
    </source>
</evidence>
<feature type="repeat" description="WD" evidence="5">
    <location>
        <begin position="78"/>
        <end position="109"/>
    </location>
</feature>
<dbReference type="Pfam" id="PF09070">
    <property type="entry name" value="PFU"/>
    <property type="match status" value="1"/>
</dbReference>
<evidence type="ECO:0000256" key="4">
    <source>
        <dbReference type="ARBA" id="ARBA00022737"/>
    </source>
</evidence>
<dbReference type="GO" id="GO:0010992">
    <property type="term" value="P:ubiquitin recycling"/>
    <property type="evidence" value="ECO:0007669"/>
    <property type="project" value="TreeGrafter"/>
</dbReference>
<dbReference type="CDD" id="cd00200">
    <property type="entry name" value="WD40"/>
    <property type="match status" value="1"/>
</dbReference>
<dbReference type="PROSITE" id="PS51394">
    <property type="entry name" value="PFU"/>
    <property type="match status" value="1"/>
</dbReference>
<evidence type="ECO:0000313" key="9">
    <source>
        <dbReference type="EMBL" id="CAG8568515.1"/>
    </source>
</evidence>
<dbReference type="Gene3D" id="1.25.10.10">
    <property type="entry name" value="Leucine-rich Repeat Variant"/>
    <property type="match status" value="2"/>
</dbReference>
<dbReference type="Gene3D" id="3.10.20.870">
    <property type="entry name" value="PFU (PLAA family ubiquitin binding), C-terminal domain"/>
    <property type="match status" value="1"/>
</dbReference>
<evidence type="ECO:0000313" key="10">
    <source>
        <dbReference type="Proteomes" id="UP000789570"/>
    </source>
</evidence>
<feature type="domain" description="PUL" evidence="8">
    <location>
        <begin position="476"/>
        <end position="718"/>
    </location>
</feature>
<dbReference type="InterPro" id="IPR001680">
    <property type="entry name" value="WD40_rpt"/>
</dbReference>
<evidence type="ECO:0000256" key="1">
    <source>
        <dbReference type="ARBA" id="ARBA00004496"/>
    </source>
</evidence>
<protein>
    <submittedName>
        <fullName evidence="9">17916_t:CDS:1</fullName>
    </submittedName>
</protein>
<dbReference type="GO" id="GO:0005737">
    <property type="term" value="C:cytoplasm"/>
    <property type="evidence" value="ECO:0007669"/>
    <property type="project" value="UniProtKB-SubCell"/>
</dbReference>
<organism evidence="9 10">
    <name type="scientific">Funneliformis caledonium</name>
    <dbReference type="NCBI Taxonomy" id="1117310"/>
    <lineage>
        <taxon>Eukaryota</taxon>
        <taxon>Fungi</taxon>
        <taxon>Fungi incertae sedis</taxon>
        <taxon>Mucoromycota</taxon>
        <taxon>Glomeromycotina</taxon>
        <taxon>Glomeromycetes</taxon>
        <taxon>Glomerales</taxon>
        <taxon>Glomeraceae</taxon>
        <taxon>Funneliformis</taxon>
    </lineage>
</organism>
<sequence length="718" mass="79658">MTNLIPFKLSSSLSGHELDIKAVRGPSEDLIISASRDKTVRSWFRTGANSFNESKFGSSDKIINVFDLDDVQDPIYSLIGHSDNVCALDITPSGHIVSGSWDKTAKIWKNWQEAFTLNGHSHAVWAVLAVDDDLIFTGSADKTIVKWQNGKRIQTLSGHTDCVRALALLPDIGIVSCGNDSTLRIWTLTGQCIQELNGHTSFVYSIDILPTGEIISSGEDRSVRIWKDGECVQSIVHPATSVWCVAAMPNGDIISGASDGVIRIFTKVEERIAEKEILKNYDEQVSRHAIGDLKKDDLHGLEALLKPGKNEGQVIMVRNRDSVEAHQWSQADQSWHKVGDVVDAIGKDRKQLYNGREYDYVFDVDIGDGVPPLKLPYNVSDNPYKAAQEFIWANELPQSYLDQIANFIERNAQAVSLGTGSQYADPFTGSSRYTPSGTSNNSSVPSVPTNVQNTLTTGTDPWTRPETSNSPSGKVKAIPQKSYLTFQKANIQAIFKKIGQINETLLANEKTRNIALSTDEISTLEKLILFLQNPSTRAASIIEHQSEFDIICKIITQWPFDNRFPGIDLLRLQILYTSIPSKYVDNDESIVDLVTKSAGINTWPKDSIPNKDQETNAISNKNNRIARVTVYLNFAVLNQTIPDDNNILQIMEMLVELLKSETDSEVIYRALVTLGTLINQNQVAKDAAAAFGVKLAVEIVSTKVKEDRISWLIDEIEF</sequence>